<name>A0A804M7N1_MAIZE</name>
<evidence type="ECO:0000313" key="2">
    <source>
        <dbReference type="EnsemblPlants" id="Zm00001eb064960_P001"/>
    </source>
</evidence>
<keyword evidence="3" id="KW-1185">Reference proteome</keyword>
<reference evidence="2" key="3">
    <citation type="submission" date="2021-05" db="UniProtKB">
        <authorList>
            <consortium name="EnsemblPlants"/>
        </authorList>
    </citation>
    <scope>IDENTIFICATION</scope>
    <source>
        <strain evidence="2">cv. B73</strain>
    </source>
</reference>
<dbReference type="Gramene" id="Zm00001eb064960_T001">
    <property type="protein sequence ID" value="Zm00001eb064960_P001"/>
    <property type="gene ID" value="Zm00001eb064960"/>
</dbReference>
<dbReference type="EnsemblPlants" id="Zm00001eb064960_T001">
    <property type="protein sequence ID" value="Zm00001eb064960_P001"/>
    <property type="gene ID" value="Zm00001eb064960"/>
</dbReference>
<sequence length="358" mass="38073">MHATDADETSTTSAFVLFLQYQASILSRFGFGWMRRRRVLSSGVVVVSGVHCVGRLRLRSDGGWWHNANGIHFAVVLGDDEAVSAFLPAVEDVHLPRGLVPEAVEVVVHVLQLLQRLLHRERRHLEHLGAHHLGEHRLLVLSAHGRLQVVGLGGGQQVGRRDLVPDAVSVSAAAHLRLLLLDLAELALDDGGGEVDAGVGGLGVLLGAQDAMALGEEGDLAARRLGAPAELAAARGEAHVYLPDQVAVLGHRPTHLVLDVLLELLAQLRVPALHDEAHRRERTVPGHPHRHGDAAAPGGVHGHRHRGQHDAPQEARAAEGQGSSSTGATSMDVASYCGRGGGAHCGCRHGCFLSFFLP</sequence>
<feature type="region of interest" description="Disordered" evidence="1">
    <location>
        <begin position="281"/>
        <end position="328"/>
    </location>
</feature>
<protein>
    <submittedName>
        <fullName evidence="2">Uncharacterized protein</fullName>
    </submittedName>
</protein>
<reference evidence="2" key="2">
    <citation type="submission" date="2019-07" db="EMBL/GenBank/DDBJ databases">
        <authorList>
            <person name="Seetharam A."/>
            <person name="Woodhouse M."/>
            <person name="Cannon E."/>
        </authorList>
    </citation>
    <scope>NUCLEOTIDE SEQUENCE [LARGE SCALE GENOMIC DNA]</scope>
    <source>
        <strain evidence="2">cv. B73</strain>
    </source>
</reference>
<organism evidence="2 3">
    <name type="scientific">Zea mays</name>
    <name type="common">Maize</name>
    <dbReference type="NCBI Taxonomy" id="4577"/>
    <lineage>
        <taxon>Eukaryota</taxon>
        <taxon>Viridiplantae</taxon>
        <taxon>Streptophyta</taxon>
        <taxon>Embryophyta</taxon>
        <taxon>Tracheophyta</taxon>
        <taxon>Spermatophyta</taxon>
        <taxon>Magnoliopsida</taxon>
        <taxon>Liliopsida</taxon>
        <taxon>Poales</taxon>
        <taxon>Poaceae</taxon>
        <taxon>PACMAD clade</taxon>
        <taxon>Panicoideae</taxon>
        <taxon>Andropogonodae</taxon>
        <taxon>Andropogoneae</taxon>
        <taxon>Tripsacinae</taxon>
        <taxon>Zea</taxon>
    </lineage>
</organism>
<accession>A0A804M7N1</accession>
<feature type="compositionally biased region" description="Basic and acidic residues" evidence="1">
    <location>
        <begin position="308"/>
        <end position="317"/>
    </location>
</feature>
<proteinExistence type="predicted"/>
<dbReference type="InParanoid" id="A0A804M7N1"/>
<evidence type="ECO:0000256" key="1">
    <source>
        <dbReference type="SAM" id="MobiDB-lite"/>
    </source>
</evidence>
<evidence type="ECO:0000313" key="3">
    <source>
        <dbReference type="Proteomes" id="UP000007305"/>
    </source>
</evidence>
<dbReference type="AlphaFoldDB" id="A0A804M7N1"/>
<reference evidence="3" key="1">
    <citation type="submission" date="2015-12" db="EMBL/GenBank/DDBJ databases">
        <title>Update maize B73 reference genome by single molecule sequencing technologies.</title>
        <authorList>
            <consortium name="Maize Genome Sequencing Project"/>
            <person name="Ware D."/>
        </authorList>
    </citation>
    <scope>NUCLEOTIDE SEQUENCE [LARGE SCALE GENOMIC DNA]</scope>
    <source>
        <strain evidence="3">cv. B73</strain>
    </source>
</reference>
<dbReference type="Proteomes" id="UP000007305">
    <property type="component" value="Chromosome 1"/>
</dbReference>